<feature type="active site" description="Proton acceptor" evidence="2">
    <location>
        <position position="170"/>
    </location>
</feature>
<name>U5VV89_9ACTN</name>
<feature type="short sequence motif" description="DGA/G" evidence="2">
    <location>
        <begin position="170"/>
        <end position="172"/>
    </location>
</feature>
<gene>
    <name evidence="4" type="ORF">AFR_06630</name>
</gene>
<keyword evidence="2" id="KW-0442">Lipid degradation</keyword>
<dbReference type="Proteomes" id="UP000017746">
    <property type="component" value="Chromosome"/>
</dbReference>
<dbReference type="InterPro" id="IPR002641">
    <property type="entry name" value="PNPLA_dom"/>
</dbReference>
<feature type="short sequence motif" description="GXSXG" evidence="2">
    <location>
        <begin position="26"/>
        <end position="30"/>
    </location>
</feature>
<dbReference type="InterPro" id="IPR016035">
    <property type="entry name" value="Acyl_Trfase/lysoPLipase"/>
</dbReference>
<protein>
    <submittedName>
        <fullName evidence="4">Putative patatin-like phospholipase</fullName>
    </submittedName>
</protein>
<evidence type="ECO:0000256" key="2">
    <source>
        <dbReference type="PROSITE-ProRule" id="PRU01161"/>
    </source>
</evidence>
<dbReference type="PATRIC" id="fig|1246995.3.peg.1353"/>
<dbReference type="Gene3D" id="3.40.1090.10">
    <property type="entry name" value="Cytosolic phospholipase A2 catalytic domain"/>
    <property type="match status" value="1"/>
</dbReference>
<keyword evidence="5" id="KW-1185">Reference proteome</keyword>
<keyword evidence="1 2" id="KW-0443">Lipid metabolism</keyword>
<proteinExistence type="predicted"/>
<evidence type="ECO:0000256" key="1">
    <source>
        <dbReference type="ARBA" id="ARBA00023098"/>
    </source>
</evidence>
<organism evidence="4 5">
    <name type="scientific">Actinoplanes friuliensis DSM 7358</name>
    <dbReference type="NCBI Taxonomy" id="1246995"/>
    <lineage>
        <taxon>Bacteria</taxon>
        <taxon>Bacillati</taxon>
        <taxon>Actinomycetota</taxon>
        <taxon>Actinomycetes</taxon>
        <taxon>Micromonosporales</taxon>
        <taxon>Micromonosporaceae</taxon>
        <taxon>Actinoplanes</taxon>
    </lineage>
</organism>
<dbReference type="KEGG" id="afs:AFR_06630"/>
<dbReference type="GO" id="GO:0016042">
    <property type="term" value="P:lipid catabolic process"/>
    <property type="evidence" value="ECO:0007669"/>
    <property type="project" value="UniProtKB-UniRule"/>
</dbReference>
<dbReference type="eggNOG" id="COG1752">
    <property type="taxonomic scope" value="Bacteria"/>
</dbReference>
<dbReference type="STRING" id="1246995.AFR_06630"/>
<dbReference type="GO" id="GO:0016787">
    <property type="term" value="F:hydrolase activity"/>
    <property type="evidence" value="ECO:0007669"/>
    <property type="project" value="UniProtKB-UniRule"/>
</dbReference>
<dbReference type="HOGENOM" id="CLU_055284_1_0_11"/>
<dbReference type="SUPFAM" id="SSF52151">
    <property type="entry name" value="FabD/lysophospholipase-like"/>
    <property type="match status" value="1"/>
</dbReference>
<dbReference type="AlphaFoldDB" id="U5VV89"/>
<evidence type="ECO:0000259" key="3">
    <source>
        <dbReference type="PROSITE" id="PS51635"/>
    </source>
</evidence>
<evidence type="ECO:0000313" key="4">
    <source>
        <dbReference type="EMBL" id="AGZ39615.1"/>
    </source>
</evidence>
<evidence type="ECO:0000313" key="5">
    <source>
        <dbReference type="Proteomes" id="UP000017746"/>
    </source>
</evidence>
<feature type="active site" description="Nucleophile" evidence="2">
    <location>
        <position position="28"/>
    </location>
</feature>
<keyword evidence="2" id="KW-0378">Hydrolase</keyword>
<feature type="domain" description="PNPLA" evidence="3">
    <location>
        <begin position="1"/>
        <end position="184"/>
    </location>
</feature>
<accession>U5VV89</accession>
<reference evidence="4 5" key="1">
    <citation type="journal article" date="2014" name="J. Biotechnol.">
        <title>Complete genome sequence of the actinobacterium Actinoplanes friuliensis HAG 010964, producer of the lipopeptide antibiotic friulimycin.</title>
        <authorList>
            <person name="Ruckert C."/>
            <person name="Szczepanowski R."/>
            <person name="Albersmeier A."/>
            <person name="Goesmann A."/>
            <person name="Fischer N."/>
            <person name="Steinkamper A."/>
            <person name="Puhler A."/>
            <person name="Biener R."/>
            <person name="Schwartz D."/>
            <person name="Kalinowski J."/>
        </authorList>
    </citation>
    <scope>NUCLEOTIDE SEQUENCE [LARGE SCALE GENOMIC DNA]</scope>
    <source>
        <strain evidence="4 5">DSM 7358</strain>
    </source>
</reference>
<comment type="caution">
    <text evidence="2">Lacks conserved residue(s) required for the propagation of feature annotation.</text>
</comment>
<sequence length="262" mass="27309">MAWETGLIAGLAELGVDLSTADMFVGTSAGAIVTAQLSTGVPIAELFAGQTSAVIAEELTGSLGVGGILRFMVTGAWWGDHQRGRAWLGRAALRASTPPEAERRPIIEQRLPVHDWPSRPLRLTAVDAESGEFVTFDAGSGVPLVDAVAASCAVPTVWAPVTINGRRYVDGGVRSLANVDAAAGCDRLVVLSPRIAALRRGDRPDAQAATLGVPHVVISADRTAQATMGANPMNPAYRVPAARAGFEQAARVVDQVRGVWAS</sequence>
<dbReference type="EMBL" id="CP006272">
    <property type="protein sequence ID" value="AGZ39615.1"/>
    <property type="molecule type" value="Genomic_DNA"/>
</dbReference>
<dbReference type="PROSITE" id="PS51635">
    <property type="entry name" value="PNPLA"/>
    <property type="match status" value="1"/>
</dbReference>
<dbReference type="Pfam" id="PF01734">
    <property type="entry name" value="Patatin"/>
    <property type="match status" value="1"/>
</dbReference>